<dbReference type="Gene3D" id="3.40.50.970">
    <property type="match status" value="1"/>
</dbReference>
<evidence type="ECO:0000256" key="2">
    <source>
        <dbReference type="ARBA" id="ARBA00007131"/>
    </source>
</evidence>
<dbReference type="InterPro" id="IPR029061">
    <property type="entry name" value="THDP-binding"/>
</dbReference>
<comment type="caution">
    <text evidence="5">The sequence shown here is derived from an EMBL/GenBank/DDBJ whole genome shotgun (WGS) entry which is preliminary data.</text>
</comment>
<evidence type="ECO:0000256" key="3">
    <source>
        <dbReference type="ARBA" id="ARBA00023052"/>
    </source>
</evidence>
<protein>
    <submittedName>
        <fullName evidence="5">Transketolase</fullName>
    </submittedName>
</protein>
<comment type="similarity">
    <text evidence="2">Belongs to the transketolase family.</text>
</comment>
<dbReference type="Pfam" id="PF02780">
    <property type="entry name" value="Transketolase_C"/>
    <property type="match status" value="1"/>
</dbReference>
<evidence type="ECO:0000256" key="1">
    <source>
        <dbReference type="ARBA" id="ARBA00001964"/>
    </source>
</evidence>
<feature type="domain" description="Transketolase-like pyrimidine-binding" evidence="4">
    <location>
        <begin position="4"/>
        <end position="169"/>
    </location>
</feature>
<dbReference type="InterPro" id="IPR005475">
    <property type="entry name" value="Transketolase-like_Pyr-bd"/>
</dbReference>
<dbReference type="FunFam" id="3.40.50.970:FF:000129">
    <property type="entry name" value="Transketolase"/>
    <property type="match status" value="1"/>
</dbReference>
<dbReference type="SUPFAM" id="SSF52518">
    <property type="entry name" value="Thiamin diphosphate-binding fold (THDP-binding)"/>
    <property type="match status" value="1"/>
</dbReference>
<dbReference type="InterPro" id="IPR009014">
    <property type="entry name" value="Transketo_C/PFOR_II"/>
</dbReference>
<name>A0A1G2QGF3_9BACT</name>
<dbReference type="PANTHER" id="PTHR43825:SF1">
    <property type="entry name" value="TRANSKETOLASE-LIKE PYRIMIDINE-BINDING DOMAIN-CONTAINING PROTEIN"/>
    <property type="match status" value="1"/>
</dbReference>
<dbReference type="PANTHER" id="PTHR43825">
    <property type="entry name" value="PYRUVATE DEHYDROGENASE E1 COMPONENT"/>
    <property type="match status" value="1"/>
</dbReference>
<accession>A0A1G2QGF3</accession>
<comment type="cofactor">
    <cofactor evidence="1">
        <name>thiamine diphosphate</name>
        <dbReference type="ChEBI" id="CHEBI:58937"/>
    </cofactor>
</comment>
<keyword evidence="3" id="KW-0786">Thiamine pyrophosphate</keyword>
<dbReference type="Pfam" id="PF02779">
    <property type="entry name" value="Transket_pyr"/>
    <property type="match status" value="1"/>
</dbReference>
<dbReference type="CDD" id="cd07033">
    <property type="entry name" value="TPP_PYR_DXS_TK_like"/>
    <property type="match status" value="1"/>
</dbReference>
<dbReference type="SMART" id="SM00861">
    <property type="entry name" value="Transket_pyr"/>
    <property type="match status" value="1"/>
</dbReference>
<reference evidence="5 6" key="1">
    <citation type="journal article" date="2016" name="Nat. Commun.">
        <title>Thousands of microbial genomes shed light on interconnected biogeochemical processes in an aquifer system.</title>
        <authorList>
            <person name="Anantharaman K."/>
            <person name="Brown C.T."/>
            <person name="Hug L.A."/>
            <person name="Sharon I."/>
            <person name="Castelle C.J."/>
            <person name="Probst A.J."/>
            <person name="Thomas B.C."/>
            <person name="Singh A."/>
            <person name="Wilkins M.J."/>
            <person name="Karaoz U."/>
            <person name="Brodie E.L."/>
            <person name="Williams K.H."/>
            <person name="Hubbard S.S."/>
            <person name="Banfield J.F."/>
        </authorList>
    </citation>
    <scope>NUCLEOTIDE SEQUENCE [LARGE SCALE GENOMIC DNA]</scope>
</reference>
<dbReference type="InterPro" id="IPR051157">
    <property type="entry name" value="PDH/Transketolase"/>
</dbReference>
<dbReference type="InterPro" id="IPR033248">
    <property type="entry name" value="Transketolase_C"/>
</dbReference>
<dbReference type="Proteomes" id="UP000177838">
    <property type="component" value="Unassembled WGS sequence"/>
</dbReference>
<dbReference type="AlphaFoldDB" id="A0A1G2QGF3"/>
<gene>
    <name evidence="5" type="ORF">A2589_02125</name>
</gene>
<dbReference type="Gene3D" id="3.40.50.920">
    <property type="match status" value="1"/>
</dbReference>
<evidence type="ECO:0000313" key="5">
    <source>
        <dbReference type="EMBL" id="OHA59704.1"/>
    </source>
</evidence>
<proteinExistence type="inferred from homology"/>
<evidence type="ECO:0000259" key="4">
    <source>
        <dbReference type="SMART" id="SM00861"/>
    </source>
</evidence>
<dbReference type="STRING" id="1802439.A2589_02125"/>
<evidence type="ECO:0000313" key="6">
    <source>
        <dbReference type="Proteomes" id="UP000177838"/>
    </source>
</evidence>
<dbReference type="SUPFAM" id="SSF52922">
    <property type="entry name" value="TK C-terminal domain-like"/>
    <property type="match status" value="1"/>
</dbReference>
<dbReference type="EMBL" id="MHTK01000006">
    <property type="protein sequence ID" value="OHA59704.1"/>
    <property type="molecule type" value="Genomic_DNA"/>
</dbReference>
<organism evidence="5 6">
    <name type="scientific">Candidatus Vogelbacteria bacterium RIFOXYD1_FULL_46_19</name>
    <dbReference type="NCBI Taxonomy" id="1802439"/>
    <lineage>
        <taxon>Bacteria</taxon>
        <taxon>Candidatus Vogeliibacteriota</taxon>
    </lineage>
</organism>
<sequence length="315" mass="33408">MEQEAIRDGFGRGLVTAGETNEQVVALCADLTESTRIEAFAKKFPDRFIQVGVAEQNLVTVASGLATMGKIPFAASYAMFSPGRNWEQIRTTICYNNVPVKIVGAHAGVSVGPDGGTHQAIEDMALMRVLPRMTVVVPADSLEAEKATLALADSGGPAYIRLARNKSAVITTEASPFELGRAEVLFDSDEPAALIIACGQMVYFSLLAAKKLEAEGVAVSVINLHTIKPLDKATVIKYARQAGAVVTVEEHQVAGGMGGAVAEMLAAEAPVPVEFLGIQDQFGQSGEPGELLEHYSLGVKDIIMAVKKVIERKNV</sequence>